<sequence length="79" mass="9019">MDVTERQHIDVVRAHLIQRYQYLDPGRVENAVETAHHRFDSCPIRDFVPLLVERAAVKALDKSVTIAPSSAYPRVHESP</sequence>
<dbReference type="AlphaFoldDB" id="A0A1H4NCJ1"/>
<reference evidence="2" key="1">
    <citation type="submission" date="2016-10" db="EMBL/GenBank/DDBJ databases">
        <authorList>
            <person name="Varghese N."/>
            <person name="Submissions S."/>
        </authorList>
    </citation>
    <scope>NUCLEOTIDE SEQUENCE [LARGE SCALE GENOMIC DNA]</scope>
    <source>
        <strain evidence="2">DSM 44498</strain>
    </source>
</reference>
<dbReference type="Gene3D" id="1.10.8.1060">
    <property type="entry name" value="Corynebacterium glutamicum thioredoxin-dependent arsenate reductase, N-terminal domain"/>
    <property type="match status" value="1"/>
</dbReference>
<evidence type="ECO:0000313" key="1">
    <source>
        <dbReference type="EMBL" id="SEB92508.1"/>
    </source>
</evidence>
<keyword evidence="2" id="KW-1185">Reference proteome</keyword>
<dbReference type="OrthoDB" id="4277148at2"/>
<dbReference type="Proteomes" id="UP000183561">
    <property type="component" value="Unassembled WGS sequence"/>
</dbReference>
<organism evidence="1 2">
    <name type="scientific">Rhodococcus koreensis</name>
    <dbReference type="NCBI Taxonomy" id="99653"/>
    <lineage>
        <taxon>Bacteria</taxon>
        <taxon>Bacillati</taxon>
        <taxon>Actinomycetota</taxon>
        <taxon>Actinomycetes</taxon>
        <taxon>Mycobacteriales</taxon>
        <taxon>Nocardiaceae</taxon>
        <taxon>Rhodococcus</taxon>
    </lineage>
</organism>
<gene>
    <name evidence="1" type="ORF">SAMN04490239_2205</name>
</gene>
<name>A0A1H4NCJ1_9NOCA</name>
<accession>A0A1H4NCJ1</accession>
<dbReference type="EMBL" id="FNSV01000005">
    <property type="protein sequence ID" value="SEB92508.1"/>
    <property type="molecule type" value="Genomic_DNA"/>
</dbReference>
<evidence type="ECO:0000313" key="2">
    <source>
        <dbReference type="Proteomes" id="UP000183561"/>
    </source>
</evidence>
<proteinExistence type="predicted"/>
<protein>
    <submittedName>
        <fullName evidence="1">Uncharacterized protein</fullName>
    </submittedName>
</protein>
<dbReference type="RefSeq" id="WP_072937897.1">
    <property type="nucleotide sequence ID" value="NZ_FNSV01000005.1"/>
</dbReference>
<dbReference type="NCBIfam" id="NF046112">
    <property type="entry name" value="MSMEG_6209_Nter"/>
    <property type="match status" value="1"/>
</dbReference>